<dbReference type="EMBL" id="AK165489">
    <property type="protein sequence ID" value="BAE38216.1"/>
    <property type="molecule type" value="mRNA"/>
</dbReference>
<accession>Q3TN73</accession>
<dbReference type="AlphaFoldDB" id="Q3TN73"/>
<reference evidence="2" key="6">
    <citation type="submission" date="2004-04" db="EMBL/GenBank/DDBJ databases">
        <authorList>
            <person name="Arakawa T."/>
            <person name="Carninci P."/>
            <person name="Fukuda S."/>
            <person name="Hashizume W."/>
            <person name="Hayashida K."/>
            <person name="Hori F."/>
            <person name="Iida J."/>
            <person name="Imamura K."/>
            <person name="Imotani K."/>
            <person name="Itoh M."/>
            <person name="Kanagawa S."/>
            <person name="Kawai J."/>
            <person name="Kojima M."/>
            <person name="Konno H."/>
            <person name="Murata M."/>
            <person name="Nakamura M."/>
            <person name="Ninomiya N."/>
            <person name="Nishiyori H."/>
            <person name="Nomura K."/>
            <person name="Ohno M."/>
            <person name="Sakazume N."/>
            <person name="Sano H."/>
            <person name="Sasaki D."/>
            <person name="Shibata K."/>
            <person name="Shiraki T."/>
            <person name="Tagami M."/>
            <person name="Tagami Y."/>
            <person name="Waki K."/>
            <person name="Watahiki A."/>
            <person name="Muramatsu M."/>
            <person name="Hayashizaki Y."/>
        </authorList>
    </citation>
    <scope>NUCLEOTIDE SEQUENCE</scope>
    <source>
        <strain evidence="2">C57BL/6J</strain>
        <tissue evidence="2">Kidney</tissue>
    </source>
</reference>
<evidence type="ECO:0000256" key="1">
    <source>
        <dbReference type="SAM" id="MobiDB-lite"/>
    </source>
</evidence>
<reference evidence="2" key="5">
    <citation type="journal article" date="2002" name="Nature">
        <title>Analysis of the mouse transcriptome based on functional annotation of 60,770 full-length cDNAs.</title>
        <authorList>
            <consortium name="The FANTOM Consortium and the RIKEN Genome Exploration Research Group Phase I and II Team"/>
        </authorList>
    </citation>
    <scope>NUCLEOTIDE SEQUENCE</scope>
    <source>
        <strain evidence="2">C57BL/6J</strain>
        <tissue evidence="2">Kidney</tissue>
    </source>
</reference>
<reference evidence="2" key="8">
    <citation type="journal article" date="2005" name="Science">
        <title>Antisense Transcription in the Mammalian Transcriptome.</title>
        <authorList>
            <consortium name="RIKEN Genome Exploration Research Group and Genome Science Group (Genome Network Project Core Group) and the FANTOM Consortium"/>
        </authorList>
    </citation>
    <scope>NUCLEOTIDE SEQUENCE</scope>
    <source>
        <strain evidence="2">C57BL/6J</strain>
        <tissue evidence="2">Kidney</tissue>
    </source>
</reference>
<feature type="compositionally biased region" description="Basic and acidic residues" evidence="1">
    <location>
        <begin position="9"/>
        <end position="18"/>
    </location>
</feature>
<reference evidence="2" key="2">
    <citation type="journal article" date="2000" name="Genome Res.">
        <title>Normalization and subtraction of cap-trapper-selected cDNAs to prepare full-length cDNA libraries for rapid discovery of new genes.</title>
        <authorList>
            <person name="Carninci P."/>
            <person name="Shibata Y."/>
            <person name="Hayatsu N."/>
            <person name="Sugahara Y."/>
            <person name="Shibata K."/>
            <person name="Itoh M."/>
            <person name="Konno H."/>
            <person name="Okazaki Y."/>
            <person name="Muramatsu M."/>
            <person name="Hayashizaki Y."/>
        </authorList>
    </citation>
    <scope>NUCLEOTIDE SEQUENCE</scope>
    <source>
        <strain evidence="2">C57BL/6J</strain>
        <tissue evidence="2">Kidney</tissue>
    </source>
</reference>
<organism evidence="2">
    <name type="scientific">Mus musculus</name>
    <name type="common">Mouse</name>
    <dbReference type="NCBI Taxonomy" id="10090"/>
    <lineage>
        <taxon>Eukaryota</taxon>
        <taxon>Metazoa</taxon>
        <taxon>Chordata</taxon>
        <taxon>Craniata</taxon>
        <taxon>Vertebrata</taxon>
        <taxon>Euteleostomi</taxon>
        <taxon>Mammalia</taxon>
        <taxon>Eutheria</taxon>
        <taxon>Euarchontoglires</taxon>
        <taxon>Glires</taxon>
        <taxon>Rodentia</taxon>
        <taxon>Myomorpha</taxon>
        <taxon>Muroidea</taxon>
        <taxon>Muridae</taxon>
        <taxon>Murinae</taxon>
        <taxon>Mus</taxon>
        <taxon>Mus</taxon>
    </lineage>
</organism>
<gene>
    <name evidence="3" type="primary">F530104D19Rik</name>
</gene>
<reference evidence="2" key="3">
    <citation type="journal article" date="2000" name="Genome Res.">
        <title>RIKEN integrated sequence analysis (RISA) system--384-format sequencing pipeline with 384 multicapillary sequencer.</title>
        <authorList>
            <person name="Shibata K."/>
            <person name="Itoh M."/>
            <person name="Aizawa K."/>
            <person name="Nagaoka S."/>
            <person name="Sasaki N."/>
            <person name="Carninci P."/>
            <person name="Konno H."/>
            <person name="Akiyama J."/>
            <person name="Nishi K."/>
            <person name="Kitsunai T."/>
            <person name="Tashiro H."/>
            <person name="Itoh M."/>
            <person name="Sumi N."/>
            <person name="Ishii Y."/>
            <person name="Nakamura S."/>
            <person name="Hazama M."/>
            <person name="Nishine T."/>
            <person name="Harada A."/>
            <person name="Yamamoto R."/>
            <person name="Matsumoto H."/>
            <person name="Sakaguchi S."/>
            <person name="Ikegami T."/>
            <person name="Kashiwagi K."/>
            <person name="Fujiwake S."/>
            <person name="Inoue K."/>
            <person name="Togawa Y."/>
            <person name="Izawa M."/>
            <person name="Ohara E."/>
            <person name="Watahiki M."/>
            <person name="Yoneda Y."/>
            <person name="Ishikawa T."/>
            <person name="Ozawa K."/>
            <person name="Tanaka T."/>
            <person name="Matsuura S."/>
            <person name="Kawai J."/>
            <person name="Okazaki Y."/>
            <person name="Muramatsu M."/>
            <person name="Inoue Y."/>
            <person name="Kira A."/>
            <person name="Hayashizaki Y."/>
        </authorList>
    </citation>
    <scope>NUCLEOTIDE SEQUENCE</scope>
    <source>
        <strain evidence="2">C57BL/6J</strain>
        <tissue evidence="2">Kidney</tissue>
    </source>
</reference>
<reference evidence="2" key="4">
    <citation type="journal article" date="2001" name="Nature">
        <title>Functional annotation of a full-length mouse cDNA collection.</title>
        <authorList>
            <consortium name="The RIKEN Genome Exploration Research Group Phase II Team and the FANTOM Consortium"/>
        </authorList>
    </citation>
    <scope>NUCLEOTIDE SEQUENCE</scope>
    <source>
        <strain evidence="2">C57BL/6J</strain>
        <tissue evidence="2">Kidney</tissue>
    </source>
</reference>
<dbReference type="MGI" id="MGI:3642424">
    <property type="gene designation" value="F530104D19Rik"/>
</dbReference>
<feature type="compositionally biased region" description="Basic and acidic residues" evidence="1">
    <location>
        <begin position="40"/>
        <end position="55"/>
    </location>
</feature>
<evidence type="ECO:0000313" key="2">
    <source>
        <dbReference type="EMBL" id="BAE38216.1"/>
    </source>
</evidence>
<evidence type="ECO:0000313" key="3">
    <source>
        <dbReference type="MGI" id="MGI:3642424"/>
    </source>
</evidence>
<feature type="region of interest" description="Disordered" evidence="1">
    <location>
        <begin position="1"/>
        <end position="60"/>
    </location>
</feature>
<proteinExistence type="evidence at transcript level"/>
<dbReference type="EMBL" id="AK144011">
    <property type="protein sequence ID" value="BAE25659.1"/>
    <property type="molecule type" value="mRNA"/>
</dbReference>
<sequence>MGVVSTGHCDGHMSRHECLLPGTKCHPESRLARLNSSDSKAAEEMNPSDKRHPQRDTLQTQTLPEIVKQAMRAGMVLECGGGCEKRWKQQEAPGKGSRLD</sequence>
<protein>
    <submittedName>
        <fullName evidence="2">Uncharacterized protein</fullName>
    </submittedName>
</protein>
<name>Q3TN73_MOUSE</name>
<reference evidence="2" key="1">
    <citation type="journal article" date="1999" name="Methods Enzymol.">
        <title>High-efficiency full-length cDNA cloning.</title>
        <authorList>
            <person name="Carninci P."/>
            <person name="Hayashizaki Y."/>
        </authorList>
    </citation>
    <scope>NUCLEOTIDE SEQUENCE</scope>
    <source>
        <strain evidence="2">C57BL/6J</strain>
        <tissue evidence="2">Kidney</tissue>
    </source>
</reference>
<dbReference type="AGR" id="MGI:3642424"/>
<reference evidence="2" key="7">
    <citation type="journal article" date="2005" name="Science">
        <title>The Transcriptional Landscape of the Mammalian Genome.</title>
        <authorList>
            <consortium name="The FANTOM Consortium"/>
            <consortium name="Riken Genome Exploration Research Group and Genome Science Group (Genome Network Project Core Group)"/>
        </authorList>
    </citation>
    <scope>NUCLEOTIDE SEQUENCE</scope>
    <source>
        <strain evidence="2">C57BL/6J</strain>
        <tissue evidence="2">Kidney</tissue>
    </source>
</reference>